<dbReference type="SMART" id="SM00380">
    <property type="entry name" value="AP2"/>
    <property type="match status" value="1"/>
</dbReference>
<dbReference type="EMBL" id="JACEFO010001605">
    <property type="protein sequence ID" value="KAF8731907.1"/>
    <property type="molecule type" value="Genomic_DNA"/>
</dbReference>
<dbReference type="OrthoDB" id="668733at2759"/>
<keyword evidence="2" id="KW-0805">Transcription regulation</keyword>
<dbReference type="InterPro" id="IPR044808">
    <property type="entry name" value="ERF_plant"/>
</dbReference>
<dbReference type="Gene3D" id="3.30.730.10">
    <property type="entry name" value="AP2/ERF domain"/>
    <property type="match status" value="1"/>
</dbReference>
<name>A0A835KK59_9POAL</name>
<dbReference type="CDD" id="cd00018">
    <property type="entry name" value="AP2"/>
    <property type="match status" value="1"/>
</dbReference>
<proteinExistence type="predicted"/>
<feature type="domain" description="AP2/ERF" evidence="6">
    <location>
        <begin position="109"/>
        <end position="164"/>
    </location>
</feature>
<dbReference type="PANTHER" id="PTHR31190">
    <property type="entry name" value="DNA-BINDING DOMAIN"/>
    <property type="match status" value="1"/>
</dbReference>
<dbReference type="SUPFAM" id="SSF54171">
    <property type="entry name" value="DNA-binding domain"/>
    <property type="match status" value="1"/>
</dbReference>
<sequence>MCGGAVLADVPPPWRRRLILAGRLPPEGKKLVSHRAGSQKRAHVGDFKGALEKFEVESEVESEDEAQLFATKRSVVARDLVLISFLSLDVLNTIAVDVDGPNAIKKKNQFRGIRRRPWGKWAAEIRDPNKGVWLGTYNSPEEAAKAYDAEARKIRGKKAKVNFPDDASVASKKRPSNSNPESLMQNEEIPFASLVNDGASIQETLVNVSSEKGCHSLSSLDTSLQNGTKDTDSTSVVAPVPTLTAVDEPAFVQDTVNVVAALVTGDASVDHYELYMNFLMDRSNESINTFLGYDDEPEDVGSNMGLWNFDDMPMTGDIVI</sequence>
<organism evidence="7 8">
    <name type="scientific">Digitaria exilis</name>
    <dbReference type="NCBI Taxonomy" id="1010633"/>
    <lineage>
        <taxon>Eukaryota</taxon>
        <taxon>Viridiplantae</taxon>
        <taxon>Streptophyta</taxon>
        <taxon>Embryophyta</taxon>
        <taxon>Tracheophyta</taxon>
        <taxon>Spermatophyta</taxon>
        <taxon>Magnoliopsida</taxon>
        <taxon>Liliopsida</taxon>
        <taxon>Poales</taxon>
        <taxon>Poaceae</taxon>
        <taxon>PACMAD clade</taxon>
        <taxon>Panicoideae</taxon>
        <taxon>Panicodae</taxon>
        <taxon>Paniceae</taxon>
        <taxon>Anthephorinae</taxon>
        <taxon>Digitaria</taxon>
    </lineage>
</organism>
<evidence type="ECO:0000256" key="1">
    <source>
        <dbReference type="ARBA" id="ARBA00004123"/>
    </source>
</evidence>
<evidence type="ECO:0000256" key="4">
    <source>
        <dbReference type="ARBA" id="ARBA00023163"/>
    </source>
</evidence>
<dbReference type="Pfam" id="PF00847">
    <property type="entry name" value="AP2"/>
    <property type="match status" value="1"/>
</dbReference>
<keyword evidence="8" id="KW-1185">Reference proteome</keyword>
<dbReference type="AlphaFoldDB" id="A0A835KK59"/>
<dbReference type="PROSITE" id="PS51032">
    <property type="entry name" value="AP2_ERF"/>
    <property type="match status" value="1"/>
</dbReference>
<evidence type="ECO:0000313" key="7">
    <source>
        <dbReference type="EMBL" id="KAF8731907.1"/>
    </source>
</evidence>
<comment type="subcellular location">
    <subcellularLocation>
        <location evidence="1">Nucleus</location>
    </subcellularLocation>
</comment>
<evidence type="ECO:0000256" key="2">
    <source>
        <dbReference type="ARBA" id="ARBA00023015"/>
    </source>
</evidence>
<comment type="caution">
    <text evidence="7">The sequence shown here is derived from an EMBL/GenBank/DDBJ whole genome shotgun (WGS) entry which is preliminary data.</text>
</comment>
<dbReference type="InterPro" id="IPR016177">
    <property type="entry name" value="DNA-bd_dom_sf"/>
</dbReference>
<dbReference type="GO" id="GO:0009873">
    <property type="term" value="P:ethylene-activated signaling pathway"/>
    <property type="evidence" value="ECO:0007669"/>
    <property type="project" value="InterPro"/>
</dbReference>
<keyword evidence="3" id="KW-0238">DNA-binding</keyword>
<keyword evidence="4" id="KW-0804">Transcription</keyword>
<keyword evidence="5" id="KW-0539">Nucleus</keyword>
<dbReference type="FunFam" id="3.30.730.10:FF:000001">
    <property type="entry name" value="Ethylene-responsive transcription factor 2"/>
    <property type="match status" value="1"/>
</dbReference>
<dbReference type="Proteomes" id="UP000636709">
    <property type="component" value="Unassembled WGS sequence"/>
</dbReference>
<evidence type="ECO:0000313" key="8">
    <source>
        <dbReference type="Proteomes" id="UP000636709"/>
    </source>
</evidence>
<dbReference type="GO" id="GO:0003700">
    <property type="term" value="F:DNA-binding transcription factor activity"/>
    <property type="evidence" value="ECO:0007669"/>
    <property type="project" value="InterPro"/>
</dbReference>
<gene>
    <name evidence="7" type="ORF">HU200_015853</name>
</gene>
<accession>A0A835KK59</accession>
<dbReference type="GO" id="GO:0003677">
    <property type="term" value="F:DNA binding"/>
    <property type="evidence" value="ECO:0007669"/>
    <property type="project" value="UniProtKB-KW"/>
</dbReference>
<protein>
    <recommendedName>
        <fullName evidence="6">AP2/ERF domain-containing protein</fullName>
    </recommendedName>
</protein>
<dbReference type="InterPro" id="IPR001471">
    <property type="entry name" value="AP2/ERF_dom"/>
</dbReference>
<dbReference type="InterPro" id="IPR036955">
    <property type="entry name" value="AP2/ERF_dom_sf"/>
</dbReference>
<evidence type="ECO:0000256" key="3">
    <source>
        <dbReference type="ARBA" id="ARBA00023125"/>
    </source>
</evidence>
<reference evidence="7" key="1">
    <citation type="submission" date="2020-07" db="EMBL/GenBank/DDBJ databases">
        <title>Genome sequence and genetic diversity analysis of an under-domesticated orphan crop, white fonio (Digitaria exilis).</title>
        <authorList>
            <person name="Bennetzen J.L."/>
            <person name="Chen S."/>
            <person name="Ma X."/>
            <person name="Wang X."/>
            <person name="Yssel A.E.J."/>
            <person name="Chaluvadi S.R."/>
            <person name="Johnson M."/>
            <person name="Gangashetty P."/>
            <person name="Hamidou F."/>
            <person name="Sanogo M.D."/>
            <person name="Zwaenepoel A."/>
            <person name="Wallace J."/>
            <person name="Van De Peer Y."/>
            <person name="Van Deynze A."/>
        </authorList>
    </citation>
    <scope>NUCLEOTIDE SEQUENCE</scope>
    <source>
        <tissue evidence="7">Leaves</tissue>
    </source>
</reference>
<evidence type="ECO:0000259" key="6">
    <source>
        <dbReference type="PROSITE" id="PS51032"/>
    </source>
</evidence>
<dbReference type="PRINTS" id="PR00367">
    <property type="entry name" value="ETHRSPELEMNT"/>
</dbReference>
<dbReference type="PANTHER" id="PTHR31190:SF269">
    <property type="entry name" value="EREBP TRANSCRIPTION FACTOR"/>
    <property type="match status" value="1"/>
</dbReference>
<evidence type="ECO:0000256" key="5">
    <source>
        <dbReference type="ARBA" id="ARBA00023242"/>
    </source>
</evidence>
<dbReference type="GO" id="GO:0005634">
    <property type="term" value="C:nucleus"/>
    <property type="evidence" value="ECO:0007669"/>
    <property type="project" value="UniProtKB-SubCell"/>
</dbReference>